<dbReference type="SUPFAM" id="SSF140612">
    <property type="entry name" value="EB1 dimerisation domain-like"/>
    <property type="match status" value="1"/>
</dbReference>
<dbReference type="InterPro" id="IPR036133">
    <property type="entry name" value="EB1_C_sf"/>
</dbReference>
<organism evidence="1 2">
    <name type="scientific">Salix dunnii</name>
    <dbReference type="NCBI Taxonomy" id="1413687"/>
    <lineage>
        <taxon>Eukaryota</taxon>
        <taxon>Viridiplantae</taxon>
        <taxon>Streptophyta</taxon>
        <taxon>Embryophyta</taxon>
        <taxon>Tracheophyta</taxon>
        <taxon>Spermatophyta</taxon>
        <taxon>Magnoliopsida</taxon>
        <taxon>eudicotyledons</taxon>
        <taxon>Gunneridae</taxon>
        <taxon>Pentapetalae</taxon>
        <taxon>rosids</taxon>
        <taxon>fabids</taxon>
        <taxon>Malpighiales</taxon>
        <taxon>Salicaceae</taxon>
        <taxon>Saliceae</taxon>
        <taxon>Salix</taxon>
    </lineage>
</organism>
<dbReference type="Gene3D" id="1.20.5.1430">
    <property type="match status" value="1"/>
</dbReference>
<protein>
    <submittedName>
        <fullName evidence="1">Uncharacterized protein</fullName>
    </submittedName>
</protein>
<proteinExistence type="predicted"/>
<keyword evidence="2" id="KW-1185">Reference proteome</keyword>
<dbReference type="GO" id="GO:0008017">
    <property type="term" value="F:microtubule binding"/>
    <property type="evidence" value="ECO:0007669"/>
    <property type="project" value="InterPro"/>
</dbReference>
<evidence type="ECO:0000313" key="1">
    <source>
        <dbReference type="EMBL" id="KAF9666886.1"/>
    </source>
</evidence>
<dbReference type="EMBL" id="JADGMS010000016">
    <property type="protein sequence ID" value="KAF9666886.1"/>
    <property type="molecule type" value="Genomic_DNA"/>
</dbReference>
<gene>
    <name evidence="1" type="ORF">SADUNF_Sadunf16G0275300</name>
</gene>
<dbReference type="Proteomes" id="UP000657918">
    <property type="component" value="Chromosome 16"/>
</dbReference>
<reference evidence="1 2" key="1">
    <citation type="submission" date="2020-10" db="EMBL/GenBank/DDBJ databases">
        <title>Plant Genome Project.</title>
        <authorList>
            <person name="Zhang R.-G."/>
        </authorList>
    </citation>
    <scope>NUCLEOTIDE SEQUENCE [LARGE SCALE GENOMIC DNA]</scope>
    <source>
        <strain evidence="1">FAFU-HL-1</strain>
        <tissue evidence="1">Leaf</tissue>
    </source>
</reference>
<dbReference type="OrthoDB" id="2119228at2759"/>
<sequence length="141" mass="16138">MRVRTRFNPSSEDEKKHKLPFDQPPPLLFKLKMKMIICDIRVTAMATSSIFHAKSRIDVSSSNQYVKASKPYNPVPAYYSQITELKLSVDQFEKKMDFYFAKLRNRGIEQLPVVVALTSLLCSTDDDASVFVEAQAIVFHC</sequence>
<comment type="caution">
    <text evidence="1">The sequence shown here is derived from an EMBL/GenBank/DDBJ whole genome shotgun (WGS) entry which is preliminary data.</text>
</comment>
<dbReference type="AlphaFoldDB" id="A0A835JCF3"/>
<evidence type="ECO:0000313" key="2">
    <source>
        <dbReference type="Proteomes" id="UP000657918"/>
    </source>
</evidence>
<name>A0A835JCF3_9ROSI</name>
<accession>A0A835JCF3</accession>